<reference evidence="2" key="1">
    <citation type="journal article" date="2024" name="IScience">
        <title>Strigolactones Initiate the Formation of Haustorium-like Structures in Castilleja.</title>
        <authorList>
            <person name="Buerger M."/>
            <person name="Peterson D."/>
            <person name="Chory J."/>
        </authorList>
    </citation>
    <scope>NUCLEOTIDE SEQUENCE [LARGE SCALE GENOMIC DNA]</scope>
</reference>
<sequence length="122" mass="14327">MEFHFTAGSYSMFFRLQLGRAYKMFGPRLCNSEHDHGWDKKPSRFQSENDAADNLLRSESFMKRKSTELEITEYWSEIGENWRSSHRLSSSSRFGSRISFLRLSIFATMASFYVAGRMWPDA</sequence>
<proteinExistence type="predicted"/>
<keyword evidence="2" id="KW-1185">Reference proteome</keyword>
<gene>
    <name evidence="1" type="ORF">CASFOL_007652</name>
</gene>
<evidence type="ECO:0000313" key="2">
    <source>
        <dbReference type="Proteomes" id="UP001632038"/>
    </source>
</evidence>
<accession>A0ABD3E1F9</accession>
<dbReference type="EMBL" id="JAVIJP010000008">
    <property type="protein sequence ID" value="KAL3648228.1"/>
    <property type="molecule type" value="Genomic_DNA"/>
</dbReference>
<name>A0ABD3E1F9_9LAMI</name>
<dbReference type="Proteomes" id="UP001632038">
    <property type="component" value="Unassembled WGS sequence"/>
</dbReference>
<comment type="caution">
    <text evidence="1">The sequence shown here is derived from an EMBL/GenBank/DDBJ whole genome shotgun (WGS) entry which is preliminary data.</text>
</comment>
<dbReference type="AlphaFoldDB" id="A0ABD3E1F9"/>
<protein>
    <submittedName>
        <fullName evidence="1">Uncharacterized protein</fullName>
    </submittedName>
</protein>
<evidence type="ECO:0000313" key="1">
    <source>
        <dbReference type="EMBL" id="KAL3648228.1"/>
    </source>
</evidence>
<organism evidence="1 2">
    <name type="scientific">Castilleja foliolosa</name>
    <dbReference type="NCBI Taxonomy" id="1961234"/>
    <lineage>
        <taxon>Eukaryota</taxon>
        <taxon>Viridiplantae</taxon>
        <taxon>Streptophyta</taxon>
        <taxon>Embryophyta</taxon>
        <taxon>Tracheophyta</taxon>
        <taxon>Spermatophyta</taxon>
        <taxon>Magnoliopsida</taxon>
        <taxon>eudicotyledons</taxon>
        <taxon>Gunneridae</taxon>
        <taxon>Pentapetalae</taxon>
        <taxon>asterids</taxon>
        <taxon>lamiids</taxon>
        <taxon>Lamiales</taxon>
        <taxon>Orobanchaceae</taxon>
        <taxon>Pedicularideae</taxon>
        <taxon>Castillejinae</taxon>
        <taxon>Castilleja</taxon>
    </lineage>
</organism>